<dbReference type="Gene3D" id="2.60.40.10">
    <property type="entry name" value="Immunoglobulins"/>
    <property type="match status" value="2"/>
</dbReference>
<keyword evidence="1" id="KW-1015">Disulfide bond</keyword>
<feature type="non-terminal residue" evidence="4">
    <location>
        <position position="1"/>
    </location>
</feature>
<name>A0A7L4CSL3_9AVES</name>
<proteinExistence type="predicted"/>
<reference evidence="4 5" key="1">
    <citation type="submission" date="2019-09" db="EMBL/GenBank/DDBJ databases">
        <title>Bird 10,000 Genomes (B10K) Project - Family phase.</title>
        <authorList>
            <person name="Zhang G."/>
        </authorList>
    </citation>
    <scope>NUCLEOTIDE SEQUENCE [LARGE SCALE GENOMIC DNA]</scope>
    <source>
        <strain evidence="4">B10K-DU-005-01</strain>
    </source>
</reference>
<keyword evidence="2" id="KW-1133">Transmembrane helix</keyword>
<dbReference type="InterPro" id="IPR050412">
    <property type="entry name" value="Ig-like_Receptors_ImmuneReg"/>
</dbReference>
<evidence type="ECO:0000313" key="4">
    <source>
        <dbReference type="EMBL" id="NXW52688.1"/>
    </source>
</evidence>
<evidence type="ECO:0000256" key="2">
    <source>
        <dbReference type="SAM" id="Phobius"/>
    </source>
</evidence>
<feature type="transmembrane region" description="Helical" evidence="2">
    <location>
        <begin position="308"/>
        <end position="332"/>
    </location>
</feature>
<keyword evidence="2" id="KW-0812">Transmembrane</keyword>
<feature type="domain" description="Ig-like" evidence="3">
    <location>
        <begin position="205"/>
        <end position="301"/>
    </location>
</feature>
<feature type="non-terminal residue" evidence="4">
    <location>
        <position position="361"/>
    </location>
</feature>
<sequence length="361" mass="40338">PPPPNITVTPEKIQYLLGDTISIRCAAPWTKERIQGFQFLGTSGWAVDVRTTRRTYTYSFNVTGPKDGGAHACTYSVTNRFRRPVRSQESRSIFISVRDRPPQPTLTLNSSTSITIEGQPIVFFCAAPAGDAERRFHFYKEKVEVTKGVDVTLRDTKAWFQVVETHQNHTGNFTCGYEENVEGRWIPSYRSCALEVIVKEPASPPRLEVDPPTGVVSEDHPFHLTCMASRGDFKLRFRFYRNGVEIPPEQPGASTRSWGNASEFFFSQSPRSFGGTFSCMVEEEVGRTWVASPHSEAVEVTVKGRSQLLPLVACCVAGTLMLLLGLLLAVCLCRRRGGVHWKGLHNKDDPSVYPMANVNDM</sequence>
<accession>A0A7L4CSL3</accession>
<dbReference type="PANTHER" id="PTHR11738">
    <property type="entry name" value="MHC CLASS I NK CELL RECEPTOR"/>
    <property type="match status" value="1"/>
</dbReference>
<dbReference type="Proteomes" id="UP000551823">
    <property type="component" value="Unassembled WGS sequence"/>
</dbReference>
<dbReference type="EMBL" id="VZZU01012151">
    <property type="protein sequence ID" value="NXW52688.1"/>
    <property type="molecule type" value="Genomic_DNA"/>
</dbReference>
<evidence type="ECO:0000259" key="3">
    <source>
        <dbReference type="PROSITE" id="PS50835"/>
    </source>
</evidence>
<keyword evidence="2" id="KW-0472">Membrane</keyword>
<dbReference type="InterPro" id="IPR007110">
    <property type="entry name" value="Ig-like_dom"/>
</dbReference>
<dbReference type="SMART" id="SM00409">
    <property type="entry name" value="IG"/>
    <property type="match status" value="2"/>
</dbReference>
<dbReference type="PANTHER" id="PTHR11738:SF186">
    <property type="entry name" value="OSTEOCLAST-ASSOCIATED IMMUNOGLOBULIN-LIKE RECEPTOR"/>
    <property type="match status" value="1"/>
</dbReference>
<keyword evidence="5" id="KW-1185">Reference proteome</keyword>
<dbReference type="InterPro" id="IPR036179">
    <property type="entry name" value="Ig-like_dom_sf"/>
</dbReference>
<dbReference type="InterPro" id="IPR013783">
    <property type="entry name" value="Ig-like_fold"/>
</dbReference>
<dbReference type="GO" id="GO:0002764">
    <property type="term" value="P:immune response-regulating signaling pathway"/>
    <property type="evidence" value="ECO:0007669"/>
    <property type="project" value="TreeGrafter"/>
</dbReference>
<dbReference type="InterPro" id="IPR003599">
    <property type="entry name" value="Ig_sub"/>
</dbReference>
<gene>
    <name evidence="4" type="primary">Fcrl5</name>
    <name evidence="4" type="ORF">NYCLEU_R15135</name>
</gene>
<organism evidence="4 5">
    <name type="scientific">Nyctiprogne leucopyga</name>
    <dbReference type="NCBI Taxonomy" id="382315"/>
    <lineage>
        <taxon>Eukaryota</taxon>
        <taxon>Metazoa</taxon>
        <taxon>Chordata</taxon>
        <taxon>Craniata</taxon>
        <taxon>Vertebrata</taxon>
        <taxon>Euteleostomi</taxon>
        <taxon>Archelosauria</taxon>
        <taxon>Archosauria</taxon>
        <taxon>Dinosauria</taxon>
        <taxon>Saurischia</taxon>
        <taxon>Theropoda</taxon>
        <taxon>Coelurosauria</taxon>
        <taxon>Aves</taxon>
        <taxon>Neognathae</taxon>
        <taxon>Neoaves</taxon>
        <taxon>Strisores</taxon>
        <taxon>Caprimulgiformes</taxon>
        <taxon>Caprimulgidae</taxon>
        <taxon>Chordeilinae</taxon>
        <taxon>Nyctiprogne</taxon>
    </lineage>
</organism>
<dbReference type="PROSITE" id="PS50835">
    <property type="entry name" value="IG_LIKE"/>
    <property type="match status" value="1"/>
</dbReference>
<dbReference type="AlphaFoldDB" id="A0A7L4CSL3"/>
<dbReference type="SUPFAM" id="SSF48726">
    <property type="entry name" value="Immunoglobulin"/>
    <property type="match status" value="2"/>
</dbReference>
<protein>
    <submittedName>
        <fullName evidence="4">FCRL5 protein</fullName>
    </submittedName>
</protein>
<evidence type="ECO:0000256" key="1">
    <source>
        <dbReference type="ARBA" id="ARBA00023157"/>
    </source>
</evidence>
<comment type="caution">
    <text evidence="4">The sequence shown here is derived from an EMBL/GenBank/DDBJ whole genome shotgun (WGS) entry which is preliminary data.</text>
</comment>
<evidence type="ECO:0000313" key="5">
    <source>
        <dbReference type="Proteomes" id="UP000551823"/>
    </source>
</evidence>